<dbReference type="AlphaFoldDB" id="A0A370D9D4"/>
<evidence type="ECO:0000256" key="9">
    <source>
        <dbReference type="RuleBase" id="RU365103"/>
    </source>
</evidence>
<feature type="site" description="Transition state stabilizer" evidence="8">
    <location>
        <position position="126"/>
    </location>
</feature>
<dbReference type="Pfam" id="PF04413">
    <property type="entry name" value="Glycos_transf_N"/>
    <property type="match status" value="1"/>
</dbReference>
<evidence type="ECO:0000256" key="2">
    <source>
        <dbReference type="ARBA" id="ARBA00012621"/>
    </source>
</evidence>
<dbReference type="UniPathway" id="UPA00958"/>
<dbReference type="GO" id="GO:0043842">
    <property type="term" value="F:Kdo transferase activity"/>
    <property type="evidence" value="ECO:0007669"/>
    <property type="project" value="UniProtKB-EC"/>
</dbReference>
<feature type="domain" description="3-deoxy-D-manno-octulosonic-acid transferase N-terminal" evidence="10">
    <location>
        <begin position="31"/>
        <end position="205"/>
    </location>
</feature>
<evidence type="ECO:0000313" key="11">
    <source>
        <dbReference type="EMBL" id="RDH81489.1"/>
    </source>
</evidence>
<dbReference type="PANTHER" id="PTHR42755:SF1">
    <property type="entry name" value="3-DEOXY-D-MANNO-OCTULOSONIC ACID TRANSFERASE, MITOCHONDRIAL-RELATED"/>
    <property type="match status" value="1"/>
</dbReference>
<dbReference type="GO" id="GO:0005886">
    <property type="term" value="C:plasma membrane"/>
    <property type="evidence" value="ECO:0007669"/>
    <property type="project" value="UniProtKB-SubCell"/>
</dbReference>
<dbReference type="EC" id="2.4.99.12" evidence="2 9"/>
<comment type="similarity">
    <text evidence="9">Belongs to the glycosyltransferase group 1 family.</text>
</comment>
<feature type="active site" description="Proton acceptor" evidence="7">
    <location>
        <position position="56"/>
    </location>
</feature>
<evidence type="ECO:0000256" key="7">
    <source>
        <dbReference type="PIRSR" id="PIRSR639901-1"/>
    </source>
</evidence>
<dbReference type="PANTHER" id="PTHR42755">
    <property type="entry name" value="3-DEOXY-MANNO-OCTULOSONATE CYTIDYLYLTRANSFERASE"/>
    <property type="match status" value="1"/>
</dbReference>
<evidence type="ECO:0000256" key="1">
    <source>
        <dbReference type="ARBA" id="ARBA00004713"/>
    </source>
</evidence>
<dbReference type="GO" id="GO:0009244">
    <property type="term" value="P:lipopolysaccharide core region biosynthetic process"/>
    <property type="evidence" value="ECO:0007669"/>
    <property type="project" value="UniProtKB-UniRule"/>
</dbReference>
<dbReference type="InterPro" id="IPR007507">
    <property type="entry name" value="Glycos_transf_N"/>
</dbReference>
<evidence type="ECO:0000313" key="12">
    <source>
        <dbReference type="Proteomes" id="UP000254266"/>
    </source>
</evidence>
<evidence type="ECO:0000256" key="3">
    <source>
        <dbReference type="ARBA" id="ARBA00019077"/>
    </source>
</evidence>
<keyword evidence="9" id="KW-0448">Lipopolysaccharide biosynthesis</keyword>
<feature type="site" description="Transition state stabilizer" evidence="8">
    <location>
        <position position="204"/>
    </location>
</feature>
<dbReference type="Gene3D" id="3.40.50.11720">
    <property type="entry name" value="3-Deoxy-D-manno-octulosonic-acid transferase, N-terminal domain"/>
    <property type="match status" value="1"/>
</dbReference>
<dbReference type="GO" id="GO:0009245">
    <property type="term" value="P:lipid A biosynthetic process"/>
    <property type="evidence" value="ECO:0007669"/>
    <property type="project" value="TreeGrafter"/>
</dbReference>
<dbReference type="EMBL" id="QFXC01000013">
    <property type="protein sequence ID" value="RDH81489.1"/>
    <property type="molecule type" value="Genomic_DNA"/>
</dbReference>
<comment type="catalytic activity">
    <reaction evidence="6 9">
        <text>lipid IVA (E. coli) + CMP-3-deoxy-beta-D-manno-octulosonate = alpha-Kdo-(2-&gt;6)-lipid IVA (E. coli) + CMP + H(+)</text>
        <dbReference type="Rhea" id="RHEA:28066"/>
        <dbReference type="ChEBI" id="CHEBI:15378"/>
        <dbReference type="ChEBI" id="CHEBI:58603"/>
        <dbReference type="ChEBI" id="CHEBI:60364"/>
        <dbReference type="ChEBI" id="CHEBI:60377"/>
        <dbReference type="ChEBI" id="CHEBI:85987"/>
        <dbReference type="EC" id="2.4.99.12"/>
    </reaction>
</comment>
<dbReference type="InterPro" id="IPR038107">
    <property type="entry name" value="Glycos_transf_N_sf"/>
</dbReference>
<proteinExistence type="inferred from homology"/>
<dbReference type="Proteomes" id="UP000254266">
    <property type="component" value="Unassembled WGS sequence"/>
</dbReference>
<reference evidence="11 12" key="1">
    <citation type="journal article" date="2018" name="ISME J.">
        <title>Endosymbiont genomes yield clues of tubeworm success.</title>
        <authorList>
            <person name="Li Y."/>
            <person name="Liles M.R."/>
            <person name="Halanych K.M."/>
        </authorList>
    </citation>
    <scope>NUCLEOTIDE SEQUENCE [LARGE SCALE GENOMIC DNA]</scope>
    <source>
        <strain evidence="11">A1464</strain>
    </source>
</reference>
<evidence type="ECO:0000256" key="4">
    <source>
        <dbReference type="ARBA" id="ARBA00022679"/>
    </source>
</evidence>
<dbReference type="Gene3D" id="3.40.50.2000">
    <property type="entry name" value="Glycogen Phosphorylase B"/>
    <property type="match status" value="1"/>
</dbReference>
<evidence type="ECO:0000256" key="6">
    <source>
        <dbReference type="ARBA" id="ARBA00049183"/>
    </source>
</evidence>
<comment type="function">
    <text evidence="9">Involved in lipopolysaccharide (LPS) biosynthesis. Catalyzes the transfer of 3-deoxy-D-manno-octulosonate (Kdo) residue(s) from CMP-Kdo to lipid IV(A), the tetraacyldisaccharide-1,4'-bisphosphate precursor of lipid A.</text>
</comment>
<keyword evidence="12" id="KW-1185">Reference proteome</keyword>
<comment type="subcellular location">
    <subcellularLocation>
        <location evidence="9">Cell membrane</location>
    </subcellularLocation>
</comment>
<organism evidence="11 12">
    <name type="scientific">endosymbiont of Galathealinum brachiosum</name>
    <dbReference type="NCBI Taxonomy" id="2200906"/>
    <lineage>
        <taxon>Bacteria</taxon>
        <taxon>Pseudomonadati</taxon>
        <taxon>Pseudomonadota</taxon>
        <taxon>Gammaproteobacteria</taxon>
        <taxon>sulfur-oxidizing symbionts</taxon>
    </lineage>
</organism>
<comment type="caution">
    <text evidence="11">The sequence shown here is derived from an EMBL/GenBank/DDBJ whole genome shotgun (WGS) entry which is preliminary data.</text>
</comment>
<accession>A0A370D9D4</accession>
<evidence type="ECO:0000259" key="10">
    <source>
        <dbReference type="Pfam" id="PF04413"/>
    </source>
</evidence>
<keyword evidence="4 9" id="KW-0808">Transferase</keyword>
<dbReference type="SUPFAM" id="SSF53756">
    <property type="entry name" value="UDP-Glycosyltransferase/glycogen phosphorylase"/>
    <property type="match status" value="1"/>
</dbReference>
<protein>
    <recommendedName>
        <fullName evidence="3 9">3-deoxy-D-manno-octulosonic acid transferase</fullName>
        <shortName evidence="9">Kdo transferase</shortName>
        <ecNumber evidence="2 9">2.4.99.12</ecNumber>
    </recommendedName>
    <alternativeName>
        <fullName evidence="5 9">Lipid IV(A) 3-deoxy-D-manno-octulosonic acid transferase</fullName>
    </alternativeName>
</protein>
<name>A0A370D9D4_9GAMM</name>
<evidence type="ECO:0000256" key="5">
    <source>
        <dbReference type="ARBA" id="ARBA00031445"/>
    </source>
</evidence>
<gene>
    <name evidence="11" type="ORF">DIZ80_15530</name>
</gene>
<keyword evidence="9" id="KW-1003">Cell membrane</keyword>
<dbReference type="InterPro" id="IPR039901">
    <property type="entry name" value="Kdotransferase"/>
</dbReference>
<evidence type="ECO:0000256" key="8">
    <source>
        <dbReference type="PIRSR" id="PIRSR639901-2"/>
    </source>
</evidence>
<comment type="pathway">
    <text evidence="1 9">Bacterial outer membrane biogenesis; LPS core biosynthesis.</text>
</comment>
<keyword evidence="9" id="KW-0472">Membrane</keyword>
<sequence length="407" mass="46543">MIYRLLTIALWPVFFIYTLKIALRDKSSRYFFQRLGFSYPARADKNIWIHCASVGEVNTYLPLHIELLKQFPDTQFVITTNTVTGASTVNRHKLERTRHCYLPVESAFAIKRFFKAWQPTQCLIMETELWPLLYQLCHINNISISIINARLSHRTLSANNWIKSLYKTSFSYVDNIICKSDIELNNFISLGASSTQLSTGGNLKFVHTHNEQTIKPIKLNNQPYCVAASTHNDEELQLARLWQKLNPDMLLVIVPRHPNRSSQIQKQLDSLNTRYAVRSQNQDIKADTKIYLADTLGELSNFMAGAEFVFIGGSLIKHGGQNILESARLGKLTLCGPHMFNFKDEVEFLLDNNACLQVKSINELEPVISGYFNKPENFVSIANNAKYALQKQSTILETYLSKIPEVK</sequence>